<keyword evidence="2" id="KW-1185">Reference proteome</keyword>
<reference evidence="2" key="1">
    <citation type="submission" date="2016-10" db="EMBL/GenBank/DDBJ databases">
        <authorList>
            <person name="Varghese N."/>
            <person name="Submissions S."/>
        </authorList>
    </citation>
    <scope>NUCLEOTIDE SEQUENCE [LARGE SCALE GENOMIC DNA]</scope>
    <source>
        <strain evidence="2">DSM 21580</strain>
    </source>
</reference>
<protein>
    <submittedName>
        <fullName evidence="1">Uncharacterized protein</fullName>
    </submittedName>
</protein>
<dbReference type="EMBL" id="FNUS01000001">
    <property type="protein sequence ID" value="SEF48669.1"/>
    <property type="molecule type" value="Genomic_DNA"/>
</dbReference>
<proteinExistence type="predicted"/>
<evidence type="ECO:0000313" key="1">
    <source>
        <dbReference type="EMBL" id="SEF48669.1"/>
    </source>
</evidence>
<dbReference type="Proteomes" id="UP000236738">
    <property type="component" value="Unassembled WGS sequence"/>
</dbReference>
<dbReference type="AlphaFoldDB" id="A0A1H5SDK9"/>
<sequence length="182" mass="21371">MFFVLFSCAKKSSSEKFSKIVINEDIQKNDTIKLLSKYPELQNVFRKNENDKKRSAYILQTLIFNSKNSSLYNKKEYFDNYISEVKKVGDTLEIALNNNNGYFGNGILIKCFNGNYFIKNFDPNVLHNKQKLVDYELLKEKLILNRSDLKKGDSIFGFINYTCKVRNYYSKNMTGYFKSKID</sequence>
<name>A0A1H5SDK9_9FLAO</name>
<evidence type="ECO:0000313" key="2">
    <source>
        <dbReference type="Proteomes" id="UP000236738"/>
    </source>
</evidence>
<accession>A0A1H5SDK9</accession>
<organism evidence="1 2">
    <name type="scientific">Halpernia humi</name>
    <dbReference type="NCBI Taxonomy" id="493375"/>
    <lineage>
        <taxon>Bacteria</taxon>
        <taxon>Pseudomonadati</taxon>
        <taxon>Bacteroidota</taxon>
        <taxon>Flavobacteriia</taxon>
        <taxon>Flavobacteriales</taxon>
        <taxon>Weeksellaceae</taxon>
        <taxon>Chryseobacterium group</taxon>
        <taxon>Halpernia</taxon>
    </lineage>
</organism>
<gene>
    <name evidence="1" type="ORF">SAMN05421847_0114</name>
</gene>